<evidence type="ECO:0000313" key="2">
    <source>
        <dbReference type="EMBL" id="PLV06478.1"/>
    </source>
</evidence>
<dbReference type="Proteomes" id="UP000234744">
    <property type="component" value="Unassembled WGS sequence"/>
</dbReference>
<dbReference type="SUPFAM" id="SSF50249">
    <property type="entry name" value="Nucleic acid-binding proteins"/>
    <property type="match status" value="1"/>
</dbReference>
<name>A0ABX4TTY7_PSEDL</name>
<protein>
    <submittedName>
        <fullName evidence="2">RNA-binding protein</fullName>
    </submittedName>
</protein>
<feature type="domain" description="S1 motif" evidence="1">
    <location>
        <begin position="1195"/>
        <end position="1260"/>
    </location>
</feature>
<dbReference type="SMART" id="SM00316">
    <property type="entry name" value="S1"/>
    <property type="match status" value="1"/>
</dbReference>
<dbReference type="Pfam" id="PF25199">
    <property type="entry name" value="nSTAND_NTPase5"/>
    <property type="match status" value="1"/>
</dbReference>
<dbReference type="CDD" id="cd01120">
    <property type="entry name" value="RecA-like_superfamily"/>
    <property type="match status" value="1"/>
</dbReference>
<sequence length="1262" mass="142856">MDELTSILSAYEQVQSRRALGGIYALTGFDYQLRCYLAEFAESLAGEGQGLDEAGGLFLEALSDLAKQTEGGRLVCIQVKRTLTKETLKDAAAEVEAIDCFLRKHHPSLRDLVKFELVASKGDVALQWREIPEKHAARSIIDTLLQEDRLLPPRIEPDPWWRAIAAVWKHLKDPYGFLRFALDRALTRAPTAADAQRIRDDICERFAQARQMHERSGQLLTSADFQCVVHPSPSLEIGREITLARLRDQQYMARAHRLDALYATLLKCKDLSQRDLKSEARVFWLSGRSGVGKSVLLLQTVERLVGEGWRVLWLKGQAELLEPALRAIIGTPSEWWPDFIAIDDLYDRDARERLDLARLGEFIDERGHQAWPMILTCGPAEFAESFKEDSAFGGFEVHRETVETIAASEAAEIEAWYCVRTGQVPNRGAAFSQASKDDEGLFVSLAVELAHGDLQAFAKRFAERVRLNGLEEALRLPLAMNRLYLRAPYDWLTEDDREKLATLNGEGDFSLLDADNESQIVRLTHPHLADALYRSLRKPANADAFTNDLIAIFRRALADRNTGLVLQLLRVFSARGEALTSERLSIVDRTRLGRECAKLWTNEQALLALDADGSAEAATSWACWAAAIPCIASVFGTNLLDNALARMESANKVWSGCWSRLAGSYPKHDELFAWAAEHLADPLKISHPTWSLDWEHCLEHDSGRSSVWHHMGLVWLQKHFRRTDWHFVWKKLLPDSCRPDWKADPVLTLGLHRVREENDGADWAYVFGDLYALAQHSRPQLDDLAFLGRAWLVGREDRAEWSFVWRALLTQGESLPQDMPLGGLLRLGREWLAGREDRADWTYAWRALLAKGKSLPEDIPLGELLRLGKEWLTGRKDRAEWNYIWQDLLAQSKSLPEDIPLGELLRLGREWLTGREDRTEWTYIWRELLAQSKSESEDMPLGELLRLGREWLTGREDRTEWVFIWEELLAQSKSPPHDMQLGELLCLGAGWLAGRENTKEWGFVCEAMLDQRFQSSDFIAQVATWLESTKAKPEWPLLAAKFIAIAPHHAASADFSVNLTERINACPNNGHWFKTVNIMSNLTAGIVLPPAVRDWLQALYSRKESPAWGEAFRCLDDCLPIKGKVIAVKKNYCSVELEVGLVAVLPNRHDGFRRAKGFEGYFYVSSLNLDRDFVQVCLESPASLIRKKVEGLTVGGTYEGYVTGVKDFGVFVRVNGHSGLLHRSKLPLNTVVMAHFPLGNLIRVQISNFRSDGKLELSLPID</sequence>
<accession>A0ABX4TTY7</accession>
<proteinExistence type="predicted"/>
<evidence type="ECO:0000313" key="3">
    <source>
        <dbReference type="Proteomes" id="UP000234744"/>
    </source>
</evidence>
<dbReference type="Pfam" id="PF00575">
    <property type="entry name" value="S1"/>
    <property type="match status" value="1"/>
</dbReference>
<dbReference type="RefSeq" id="WP_102084071.1">
    <property type="nucleotide sequence ID" value="NZ_PJCJ01000044.1"/>
</dbReference>
<evidence type="ECO:0000259" key="1">
    <source>
        <dbReference type="PROSITE" id="PS50126"/>
    </source>
</evidence>
<reference evidence="2 3" key="1">
    <citation type="submission" date="2017-12" db="EMBL/GenBank/DDBJ databases">
        <title>Detection of the carbapenemase gene blaVIM-5 in members of the Pseudomonas putida group isolated from polluted Nigerian wetlands.</title>
        <authorList>
            <person name="Adelowo O."/>
            <person name="Vollmers J."/>
            <person name="Maeusezahl I."/>
            <person name="Kaster A.-K."/>
            <person name="Mueller J.A."/>
        </authorList>
    </citation>
    <scope>NUCLEOTIDE SEQUENCE [LARGE SCALE GENOMIC DNA]</scope>
    <source>
        <strain evidence="2 3">MR69</strain>
    </source>
</reference>
<dbReference type="InterPro" id="IPR003029">
    <property type="entry name" value="S1_domain"/>
</dbReference>
<dbReference type="InterPro" id="IPR057574">
    <property type="entry name" value="nSTAND_NTPase5_dom"/>
</dbReference>
<comment type="caution">
    <text evidence="2">The sequence shown here is derived from an EMBL/GenBank/DDBJ whole genome shotgun (WGS) entry which is preliminary data.</text>
</comment>
<dbReference type="PROSITE" id="PS50126">
    <property type="entry name" value="S1"/>
    <property type="match status" value="1"/>
</dbReference>
<dbReference type="Gene3D" id="2.40.50.140">
    <property type="entry name" value="Nucleic acid-binding proteins"/>
    <property type="match status" value="1"/>
</dbReference>
<dbReference type="EMBL" id="PJCJ01000044">
    <property type="protein sequence ID" value="PLV06478.1"/>
    <property type="molecule type" value="Genomic_DNA"/>
</dbReference>
<organism evidence="2 3">
    <name type="scientific">Pseudomonas plecoglossicida</name>
    <dbReference type="NCBI Taxonomy" id="70775"/>
    <lineage>
        <taxon>Bacteria</taxon>
        <taxon>Pseudomonadati</taxon>
        <taxon>Pseudomonadota</taxon>
        <taxon>Gammaproteobacteria</taxon>
        <taxon>Pseudomonadales</taxon>
        <taxon>Pseudomonadaceae</taxon>
        <taxon>Pseudomonas</taxon>
    </lineage>
</organism>
<keyword evidence="3" id="KW-1185">Reference proteome</keyword>
<gene>
    <name evidence="2" type="ORF">CXG47_27875</name>
</gene>
<dbReference type="InterPro" id="IPR012340">
    <property type="entry name" value="NA-bd_OB-fold"/>
</dbReference>